<sequence>MWRPMQKERACQGTLTDANESAEQICMQTWRPMEQKRTHRELITEIDESREPDQISSKPPLWHNVKAIKLLQISTNHDNQTTEL</sequence>
<reference evidence="3" key="1">
    <citation type="submission" date="2017-02" db="UniProtKB">
        <authorList>
            <consortium name="WormBaseParasite"/>
        </authorList>
    </citation>
    <scope>IDENTIFICATION</scope>
</reference>
<dbReference type="Proteomes" id="UP000267096">
    <property type="component" value="Unassembled WGS sequence"/>
</dbReference>
<dbReference type="WBParaSite" id="ASIM_0001541101-mRNA-1">
    <property type="protein sequence ID" value="ASIM_0001541101-mRNA-1"/>
    <property type="gene ID" value="ASIM_0001541101"/>
</dbReference>
<organism evidence="3">
    <name type="scientific">Anisakis simplex</name>
    <name type="common">Herring worm</name>
    <dbReference type="NCBI Taxonomy" id="6269"/>
    <lineage>
        <taxon>Eukaryota</taxon>
        <taxon>Metazoa</taxon>
        <taxon>Ecdysozoa</taxon>
        <taxon>Nematoda</taxon>
        <taxon>Chromadorea</taxon>
        <taxon>Rhabditida</taxon>
        <taxon>Spirurina</taxon>
        <taxon>Ascaridomorpha</taxon>
        <taxon>Ascaridoidea</taxon>
        <taxon>Anisakidae</taxon>
        <taxon>Anisakis</taxon>
        <taxon>Anisakis simplex complex</taxon>
    </lineage>
</organism>
<evidence type="ECO:0000313" key="3">
    <source>
        <dbReference type="WBParaSite" id="ASIM_0001541101-mRNA-1"/>
    </source>
</evidence>
<proteinExistence type="predicted"/>
<protein>
    <submittedName>
        <fullName evidence="1 3">Uncharacterized protein</fullName>
    </submittedName>
</protein>
<reference evidence="1 2" key="2">
    <citation type="submission" date="2018-11" db="EMBL/GenBank/DDBJ databases">
        <authorList>
            <consortium name="Pathogen Informatics"/>
        </authorList>
    </citation>
    <scope>NUCLEOTIDE SEQUENCE [LARGE SCALE GENOMIC DNA]</scope>
</reference>
<dbReference type="AlphaFoldDB" id="A0A0M3K374"/>
<keyword evidence="2" id="KW-1185">Reference proteome</keyword>
<evidence type="ECO:0000313" key="2">
    <source>
        <dbReference type="Proteomes" id="UP000267096"/>
    </source>
</evidence>
<accession>A0A0M3K374</accession>
<dbReference type="EMBL" id="UYRR01031947">
    <property type="protein sequence ID" value="VDK53442.1"/>
    <property type="molecule type" value="Genomic_DNA"/>
</dbReference>
<name>A0A0M3K374_ANISI</name>
<gene>
    <name evidence="1" type="ORF">ASIM_LOCUS14820</name>
</gene>
<evidence type="ECO:0000313" key="1">
    <source>
        <dbReference type="EMBL" id="VDK53442.1"/>
    </source>
</evidence>